<feature type="domain" description="ABC transmembrane type-1" evidence="9">
    <location>
        <begin position="63"/>
        <end position="257"/>
    </location>
</feature>
<feature type="transmembrane region" description="Helical" evidence="7">
    <location>
        <begin position="66"/>
        <end position="90"/>
    </location>
</feature>
<comment type="similarity">
    <text evidence="7">Belongs to the binding-protein-dependent transport system permease family.</text>
</comment>
<gene>
    <name evidence="10" type="ORF">AB0887_30765</name>
</gene>
<dbReference type="NCBIfam" id="TIGR01726">
    <property type="entry name" value="HEQRo_perm_3TM"/>
    <property type="match status" value="1"/>
</dbReference>
<keyword evidence="3" id="KW-1003">Cell membrane</keyword>
<evidence type="ECO:0000259" key="9">
    <source>
        <dbReference type="PROSITE" id="PS50928"/>
    </source>
</evidence>
<keyword evidence="6 7" id="KW-0472">Membrane</keyword>
<feature type="compositionally biased region" description="Gly residues" evidence="8">
    <location>
        <begin position="309"/>
        <end position="318"/>
    </location>
</feature>
<evidence type="ECO:0000256" key="5">
    <source>
        <dbReference type="ARBA" id="ARBA00022989"/>
    </source>
</evidence>
<evidence type="ECO:0000256" key="4">
    <source>
        <dbReference type="ARBA" id="ARBA00022692"/>
    </source>
</evidence>
<comment type="subcellular location">
    <subcellularLocation>
        <location evidence="1 7">Cell membrane</location>
        <topology evidence="1 7">Multi-pass membrane protein</topology>
    </subcellularLocation>
</comment>
<accession>A0ABV3M6M8</accession>
<reference evidence="10 11" key="1">
    <citation type="submission" date="2024-06" db="EMBL/GenBank/DDBJ databases">
        <title>The Natural Products Discovery Center: Release of the First 8490 Sequenced Strains for Exploring Actinobacteria Biosynthetic Diversity.</title>
        <authorList>
            <person name="Kalkreuter E."/>
            <person name="Kautsar S.A."/>
            <person name="Yang D."/>
            <person name="Bader C.D."/>
            <person name="Teijaro C.N."/>
            <person name="Fluegel L."/>
            <person name="Davis C.M."/>
            <person name="Simpson J.R."/>
            <person name="Lauterbach L."/>
            <person name="Steele A.D."/>
            <person name="Gui C."/>
            <person name="Meng S."/>
            <person name="Li G."/>
            <person name="Viehrig K."/>
            <person name="Ye F."/>
            <person name="Su P."/>
            <person name="Kiefer A.F."/>
            <person name="Nichols A."/>
            <person name="Cepeda A.J."/>
            <person name="Yan W."/>
            <person name="Fan B."/>
            <person name="Jiang Y."/>
            <person name="Adhikari A."/>
            <person name="Zheng C.-J."/>
            <person name="Schuster L."/>
            <person name="Cowan T.M."/>
            <person name="Smanski M.J."/>
            <person name="Chevrette M.G."/>
            <person name="De Carvalho L.P.S."/>
            <person name="Shen B."/>
        </authorList>
    </citation>
    <scope>NUCLEOTIDE SEQUENCE [LARGE SCALE GENOMIC DNA]</scope>
    <source>
        <strain evidence="10 11">NPDC047833</strain>
    </source>
</reference>
<dbReference type="EMBL" id="JBEYRS010000016">
    <property type="protein sequence ID" value="MEW2366317.1"/>
    <property type="molecule type" value="Genomic_DNA"/>
</dbReference>
<dbReference type="CDD" id="cd06261">
    <property type="entry name" value="TM_PBP2"/>
    <property type="match status" value="1"/>
</dbReference>
<keyword evidence="5 7" id="KW-1133">Transmembrane helix</keyword>
<dbReference type="Pfam" id="PF00528">
    <property type="entry name" value="BPD_transp_1"/>
    <property type="match status" value="1"/>
</dbReference>
<evidence type="ECO:0000256" key="2">
    <source>
        <dbReference type="ARBA" id="ARBA00022448"/>
    </source>
</evidence>
<dbReference type="PANTHER" id="PTHR30614:SF21">
    <property type="entry name" value="AMINO ACID ABC TRANSPORTER PERMEASE"/>
    <property type="match status" value="1"/>
</dbReference>
<dbReference type="InterPro" id="IPR000515">
    <property type="entry name" value="MetI-like"/>
</dbReference>
<sequence>MSASVLFDAPGPKAKVRNRIYSVVGTAAVLGLLVWVVLRLNEKGEFEGALWDIFNYSGIRDNIFEALLATLKAFAFAGVLSLVFAVVLCVGRLSDHRPVRWAAVIFIDLFRSIPLLITIFALWVGIVGDMTPFWALVLGLSIYNGCVQAEVLRAGINAVPKGQREAAYALGLNKTQVMTSVLFPQAVRSMLPTIISQLVVTLKDTSLGYMILYPELLYSARLIANNTPVNGTYPFVQTVVVVGAIYIALCMALSSLATWIEKRGRRTKTGIVVAAAAEPAETPGVLNATTPLGPSAAAEPAAGAAPEAGAGGPKGGSGRPDDEPSGPVGKSN</sequence>
<keyword evidence="2 7" id="KW-0813">Transport</keyword>
<evidence type="ECO:0000256" key="7">
    <source>
        <dbReference type="RuleBase" id="RU363032"/>
    </source>
</evidence>
<organism evidence="10 11">
    <name type="scientific">Streptomyces huasconensis</name>
    <dbReference type="NCBI Taxonomy" id="1854574"/>
    <lineage>
        <taxon>Bacteria</taxon>
        <taxon>Bacillati</taxon>
        <taxon>Actinomycetota</taxon>
        <taxon>Actinomycetes</taxon>
        <taxon>Kitasatosporales</taxon>
        <taxon>Streptomycetaceae</taxon>
        <taxon>Streptomyces</taxon>
    </lineage>
</organism>
<proteinExistence type="inferred from homology"/>
<dbReference type="SUPFAM" id="SSF161098">
    <property type="entry name" value="MetI-like"/>
    <property type="match status" value="1"/>
</dbReference>
<evidence type="ECO:0000256" key="1">
    <source>
        <dbReference type="ARBA" id="ARBA00004651"/>
    </source>
</evidence>
<dbReference type="InterPro" id="IPR043429">
    <property type="entry name" value="ArtM/GltK/GlnP/TcyL/YhdX-like"/>
</dbReference>
<dbReference type="InterPro" id="IPR035906">
    <property type="entry name" value="MetI-like_sf"/>
</dbReference>
<dbReference type="InterPro" id="IPR010065">
    <property type="entry name" value="AA_ABC_transptr_permease_3TM"/>
</dbReference>
<dbReference type="PANTHER" id="PTHR30614">
    <property type="entry name" value="MEMBRANE COMPONENT OF AMINO ACID ABC TRANSPORTER"/>
    <property type="match status" value="1"/>
</dbReference>
<feature type="region of interest" description="Disordered" evidence="8">
    <location>
        <begin position="283"/>
        <end position="332"/>
    </location>
</feature>
<evidence type="ECO:0000256" key="3">
    <source>
        <dbReference type="ARBA" id="ARBA00022475"/>
    </source>
</evidence>
<keyword evidence="4 7" id="KW-0812">Transmembrane</keyword>
<feature type="compositionally biased region" description="Low complexity" evidence="8">
    <location>
        <begin position="293"/>
        <end position="308"/>
    </location>
</feature>
<evidence type="ECO:0000313" key="10">
    <source>
        <dbReference type="EMBL" id="MEW2366317.1"/>
    </source>
</evidence>
<dbReference type="RefSeq" id="WP_359783448.1">
    <property type="nucleotide sequence ID" value="NZ_JBEYRR010000015.1"/>
</dbReference>
<keyword evidence="11" id="KW-1185">Reference proteome</keyword>
<dbReference type="Proteomes" id="UP001553843">
    <property type="component" value="Unassembled WGS sequence"/>
</dbReference>
<evidence type="ECO:0000256" key="6">
    <source>
        <dbReference type="ARBA" id="ARBA00023136"/>
    </source>
</evidence>
<feature type="transmembrane region" description="Helical" evidence="7">
    <location>
        <begin position="102"/>
        <end position="126"/>
    </location>
</feature>
<comment type="caution">
    <text evidence="10">The sequence shown here is derived from an EMBL/GenBank/DDBJ whole genome shotgun (WGS) entry which is preliminary data.</text>
</comment>
<evidence type="ECO:0000256" key="8">
    <source>
        <dbReference type="SAM" id="MobiDB-lite"/>
    </source>
</evidence>
<dbReference type="PROSITE" id="PS50928">
    <property type="entry name" value="ABC_TM1"/>
    <property type="match status" value="1"/>
</dbReference>
<protein>
    <submittedName>
        <fullName evidence="10">Amino acid ABC transporter permease</fullName>
    </submittedName>
</protein>
<name>A0ABV3M6M8_9ACTN</name>
<feature type="transmembrane region" description="Helical" evidence="7">
    <location>
        <begin position="235"/>
        <end position="260"/>
    </location>
</feature>
<evidence type="ECO:0000313" key="11">
    <source>
        <dbReference type="Proteomes" id="UP001553843"/>
    </source>
</evidence>
<feature type="transmembrane region" description="Helical" evidence="7">
    <location>
        <begin position="20"/>
        <end position="38"/>
    </location>
</feature>
<dbReference type="Gene3D" id="1.10.3720.10">
    <property type="entry name" value="MetI-like"/>
    <property type="match status" value="1"/>
</dbReference>